<name>A0A088E6V0_9CREN</name>
<reference evidence="13 14" key="2">
    <citation type="journal article" date="2015" name="Genome Announc.">
        <title>Complete Genome Sequences of Evolved Arsenate-Resistant Metallosphaera sedula Strains.</title>
        <authorList>
            <person name="Ai C."/>
            <person name="McCarthy S."/>
            <person name="Schackwitz W."/>
            <person name="Martin J."/>
            <person name="Lipzen A."/>
            <person name="Blum P."/>
        </authorList>
    </citation>
    <scope>NUCLEOTIDE SEQUENCE [LARGE SCALE GENOMIC DNA]</scope>
    <source>
        <strain evidence="8 14">ARS120-1</strain>
        <strain evidence="9 13">ARS120-2</strain>
        <strain evidence="6 16">ARS50-1</strain>
        <strain evidence="7 15">ARS50-2</strain>
    </source>
</reference>
<dbReference type="EMBL" id="CP012174">
    <property type="protein sequence ID" value="AKV79080.1"/>
    <property type="molecule type" value="Genomic_DNA"/>
</dbReference>
<evidence type="ECO:0000256" key="3">
    <source>
        <dbReference type="ARBA" id="ARBA00022840"/>
    </source>
</evidence>
<dbReference type="Proteomes" id="UP000068832">
    <property type="component" value="Chromosome"/>
</dbReference>
<evidence type="ECO:0000313" key="10">
    <source>
        <dbReference type="EMBL" id="AKV83558.1"/>
    </source>
</evidence>
<dbReference type="InterPro" id="IPR036451">
    <property type="entry name" value="CblAdoTrfase-like_sf"/>
</dbReference>
<evidence type="ECO:0000256" key="1">
    <source>
        <dbReference type="ARBA" id="ARBA00022679"/>
    </source>
</evidence>
<evidence type="ECO:0000313" key="8">
    <source>
        <dbReference type="EMBL" id="AKV79080.1"/>
    </source>
</evidence>
<dbReference type="PANTHER" id="PTHR12213">
    <property type="entry name" value="CORRINOID ADENOSYLTRANSFERASE"/>
    <property type="match status" value="1"/>
</dbReference>
<protein>
    <submittedName>
        <fullName evidence="6">ATP--cobalamin adenosyltransferase</fullName>
    </submittedName>
    <submittedName>
        <fullName evidence="5">ATP:cob(I)alamin adenosyltransferase</fullName>
    </submittedName>
</protein>
<dbReference type="SUPFAM" id="SSF89028">
    <property type="entry name" value="Cobalamin adenosyltransferase-like"/>
    <property type="match status" value="1"/>
</dbReference>
<dbReference type="AlphaFoldDB" id="A0A088E6V0"/>
<dbReference type="Proteomes" id="UP000056255">
    <property type="component" value="Chromosome"/>
</dbReference>
<dbReference type="EMBL" id="CP012176">
    <property type="protein sequence ID" value="AKV83558.1"/>
    <property type="molecule type" value="Genomic_DNA"/>
</dbReference>
<keyword evidence="2" id="KW-0547">Nucleotide-binding</keyword>
<dbReference type="InterPro" id="IPR016030">
    <property type="entry name" value="CblAdoTrfase-like"/>
</dbReference>
<dbReference type="PANTHER" id="PTHR12213:SF0">
    <property type="entry name" value="CORRINOID ADENOSYLTRANSFERASE MMAB"/>
    <property type="match status" value="1"/>
</dbReference>
<dbReference type="PATRIC" id="fig|43687.5.peg.1725"/>
<evidence type="ECO:0000313" key="6">
    <source>
        <dbReference type="EMBL" id="AKV74590.1"/>
    </source>
</evidence>
<evidence type="ECO:0000313" key="9">
    <source>
        <dbReference type="EMBL" id="AKV81325.1"/>
    </source>
</evidence>
<evidence type="ECO:0000313" key="12">
    <source>
        <dbReference type="Proteomes" id="UP000056255"/>
    </source>
</evidence>
<evidence type="ECO:0000313" key="13">
    <source>
        <dbReference type="Proteomes" id="UP000061362"/>
    </source>
</evidence>
<evidence type="ECO:0000313" key="7">
    <source>
        <dbReference type="EMBL" id="AKV76829.1"/>
    </source>
</evidence>
<organism evidence="5 11">
    <name type="scientific">Metallosphaera sedula</name>
    <dbReference type="NCBI Taxonomy" id="43687"/>
    <lineage>
        <taxon>Archaea</taxon>
        <taxon>Thermoproteota</taxon>
        <taxon>Thermoprotei</taxon>
        <taxon>Sulfolobales</taxon>
        <taxon>Sulfolobaceae</taxon>
        <taxon>Metallosphaera</taxon>
    </lineage>
</organism>
<dbReference type="Pfam" id="PF01923">
    <property type="entry name" value="Cob_adeno_trans"/>
    <property type="match status" value="1"/>
</dbReference>
<feature type="domain" description="Cobalamin adenosyltransferase-like" evidence="4">
    <location>
        <begin position="6"/>
        <end position="159"/>
    </location>
</feature>
<evidence type="ECO:0000313" key="16">
    <source>
        <dbReference type="Proteomes" id="UP000068832"/>
    </source>
</evidence>
<evidence type="ECO:0000256" key="2">
    <source>
        <dbReference type="ARBA" id="ARBA00022741"/>
    </source>
</evidence>
<dbReference type="GeneID" id="91756098"/>
<dbReference type="Proteomes" id="UP000062398">
    <property type="component" value="Chromosome"/>
</dbReference>
<dbReference type="OrthoDB" id="4665at2157"/>
<dbReference type="EMBL" id="CP012173">
    <property type="protein sequence ID" value="AKV76829.1"/>
    <property type="molecule type" value="Genomic_DNA"/>
</dbReference>
<dbReference type="GO" id="GO:0008817">
    <property type="term" value="F:corrinoid adenosyltransferase activity"/>
    <property type="evidence" value="ECO:0007669"/>
    <property type="project" value="TreeGrafter"/>
</dbReference>
<dbReference type="EMBL" id="CP012172">
    <property type="protein sequence ID" value="AKV74590.1"/>
    <property type="molecule type" value="Genomic_DNA"/>
</dbReference>
<dbReference type="RefSeq" id="WP_012021536.1">
    <property type="nucleotide sequence ID" value="NZ_AP019770.1"/>
</dbReference>
<evidence type="ECO:0000313" key="11">
    <source>
        <dbReference type="Proteomes" id="UP000029084"/>
    </source>
</evidence>
<evidence type="ECO:0000259" key="4">
    <source>
        <dbReference type="Pfam" id="PF01923"/>
    </source>
</evidence>
<dbReference type="InterPro" id="IPR029499">
    <property type="entry name" value="PduO-typ"/>
</dbReference>
<dbReference type="NCBIfam" id="TIGR00636">
    <property type="entry name" value="PduO_Nterm"/>
    <property type="match status" value="1"/>
</dbReference>
<evidence type="ECO:0000313" key="5">
    <source>
        <dbReference type="EMBL" id="AIM27733.1"/>
    </source>
</evidence>
<dbReference type="Proteomes" id="UP000061362">
    <property type="component" value="Chromosome"/>
</dbReference>
<dbReference type="Proteomes" id="UP000062475">
    <property type="component" value="Chromosome"/>
</dbReference>
<evidence type="ECO:0000313" key="14">
    <source>
        <dbReference type="Proteomes" id="UP000062398"/>
    </source>
</evidence>
<keyword evidence="1 5" id="KW-0808">Transferase</keyword>
<evidence type="ECO:0000313" key="15">
    <source>
        <dbReference type="Proteomes" id="UP000062475"/>
    </source>
</evidence>
<dbReference type="GO" id="GO:0005524">
    <property type="term" value="F:ATP binding"/>
    <property type="evidence" value="ECO:0007669"/>
    <property type="project" value="UniProtKB-KW"/>
</dbReference>
<reference evidence="10 12" key="3">
    <citation type="submission" date="2015-07" db="EMBL/GenBank/DDBJ databases">
        <title>Physiological, transcriptional responses and genome re-sequencing of acid resistant extremely thermoacidophilic Metallosphaera sedula SARC-M1.</title>
        <authorList>
            <person name="Ai C."/>
            <person name="McCarthy S."/>
            <person name="Eckrich V."/>
            <person name="Rudrappa D."/>
            <person name="Qiu G."/>
            <person name="Blum P."/>
        </authorList>
    </citation>
    <scope>NUCLEOTIDE SEQUENCE [LARGE SCALE GENOMIC DNA]</scope>
    <source>
        <strain evidence="10 12">SARC-M1</strain>
    </source>
</reference>
<proteinExistence type="predicted"/>
<sequence length="176" mass="19906">MSGKWYTGTGDSGLTRIPSIGQVWKDDKLVEALGNLDELNSVLGVVVSLYPELRDPIQDIQRDIFEISSEIAGFDMGFEKDKIEKIEKLIDIYGNQLDPLKNFVLPGGHLASSFLHLARAVCRRAERSVVSLYRENRTRESHVIYLNRLSSLLFVLGLWVNKKTGNQDVIWKGKSK</sequence>
<dbReference type="EMBL" id="CP008822">
    <property type="protein sequence ID" value="AIM27733.1"/>
    <property type="molecule type" value="Genomic_DNA"/>
</dbReference>
<dbReference type="EMBL" id="CP012175">
    <property type="protein sequence ID" value="AKV81325.1"/>
    <property type="molecule type" value="Genomic_DNA"/>
</dbReference>
<dbReference type="Proteomes" id="UP000029084">
    <property type="component" value="Chromosome"/>
</dbReference>
<dbReference type="Gene3D" id="1.20.1200.10">
    <property type="entry name" value="Cobalamin adenosyltransferase-like"/>
    <property type="match status" value="1"/>
</dbReference>
<keyword evidence="3" id="KW-0067">ATP-binding</keyword>
<accession>A0A088E6V0</accession>
<gene>
    <name evidence="5" type="ORF">HA72_1594</name>
    <name evidence="6" type="ORF">MsedA_1619</name>
    <name evidence="7" type="ORF">MsedB_1621</name>
    <name evidence="8" type="ORF">MsedC_1619</name>
    <name evidence="9" type="ORF">MsedD_1620</name>
    <name evidence="10" type="ORF">MsedE_1623</name>
</gene>
<dbReference type="OMA" id="ECNSAIG"/>
<reference evidence="5 11" key="1">
    <citation type="journal article" date="2014" name="J. Bacteriol.">
        <title>Role of an Archaeal PitA Transporter in the Copper and Arsenic Resistance of Metallosphaera sedula, an Extreme Thermoacidophile.</title>
        <authorList>
            <person name="McCarthy S."/>
            <person name="Ai C."/>
            <person name="Wheaton G."/>
            <person name="Tevatia R."/>
            <person name="Eckrich V."/>
            <person name="Kelly R."/>
            <person name="Blum P."/>
        </authorList>
    </citation>
    <scope>NUCLEOTIDE SEQUENCE [LARGE SCALE GENOMIC DNA]</scope>
    <source>
        <strain evidence="5 11">CuR1</strain>
    </source>
</reference>